<dbReference type="Gene3D" id="3.20.20.410">
    <property type="entry name" value="Protein of unknown function UPF0759"/>
    <property type="match status" value="1"/>
</dbReference>
<gene>
    <name evidence="1" type="ORF">AHMF7605_18965</name>
</gene>
<dbReference type="InterPro" id="IPR002763">
    <property type="entry name" value="DUF72"/>
</dbReference>
<dbReference type="PANTHER" id="PTHR30348:SF9">
    <property type="entry name" value="UPF0759 PROTEIN YECE"/>
    <property type="match status" value="1"/>
</dbReference>
<dbReference type="OrthoDB" id="9780310at2"/>
<dbReference type="SUPFAM" id="SSF117396">
    <property type="entry name" value="TM1631-like"/>
    <property type="match status" value="1"/>
</dbReference>
<evidence type="ECO:0000313" key="1">
    <source>
        <dbReference type="EMBL" id="PSR55436.1"/>
    </source>
</evidence>
<dbReference type="AlphaFoldDB" id="A0A2T2YIV5"/>
<protein>
    <submittedName>
        <fullName evidence="1">DUF72 domain-containing protein</fullName>
    </submittedName>
</protein>
<dbReference type="InterPro" id="IPR036520">
    <property type="entry name" value="UPF0759_sf"/>
</dbReference>
<comment type="caution">
    <text evidence="1">The sequence shown here is derived from an EMBL/GenBank/DDBJ whole genome shotgun (WGS) entry which is preliminary data.</text>
</comment>
<sequence length="305" mass="34768">MDFGKVRHPEEINFELPPASPATQLVLTRLTSATYLKPKIYLGCPTWANKDWLGTYYPAGLPAKDFLHYYSQQFNTIELNTTHYRIPDQTTVAKWCGAVTPEFKFCPKWPKQISHEQELLHVESATDAFCTALLHFKENLGVSFLQLPPGFGPNQLNILEKFLTDLPRAIPLAIELRHPDWFSDPIAFEELSAVLEACEVSTVITDVAGRRNVLHQRLTTATAFIRFNGYLHNTTDYARADAWLEQLTTWMEQGLQTLYFFVHYEEIIHSPKLIRYMLEKLATVSGLPPEGAMPIPQPVQGSLFD</sequence>
<organism evidence="1 2">
    <name type="scientific">Adhaeribacter arboris</name>
    <dbReference type="NCBI Taxonomy" id="2072846"/>
    <lineage>
        <taxon>Bacteria</taxon>
        <taxon>Pseudomonadati</taxon>
        <taxon>Bacteroidota</taxon>
        <taxon>Cytophagia</taxon>
        <taxon>Cytophagales</taxon>
        <taxon>Hymenobacteraceae</taxon>
        <taxon>Adhaeribacter</taxon>
    </lineage>
</organism>
<dbReference type="PANTHER" id="PTHR30348">
    <property type="entry name" value="UNCHARACTERIZED PROTEIN YECE"/>
    <property type="match status" value="1"/>
</dbReference>
<accession>A0A2T2YIV5</accession>
<dbReference type="EMBL" id="PYFT01000001">
    <property type="protein sequence ID" value="PSR55436.1"/>
    <property type="molecule type" value="Genomic_DNA"/>
</dbReference>
<dbReference type="RefSeq" id="WP_106931616.1">
    <property type="nucleotide sequence ID" value="NZ_PYFT01000001.1"/>
</dbReference>
<proteinExistence type="predicted"/>
<reference evidence="1 2" key="1">
    <citation type="submission" date="2018-03" db="EMBL/GenBank/DDBJ databases">
        <title>Adhaeribacter sp. HMF7605 Genome sequencing and assembly.</title>
        <authorList>
            <person name="Kang H."/>
            <person name="Kang J."/>
            <person name="Cha I."/>
            <person name="Kim H."/>
            <person name="Joh K."/>
        </authorList>
    </citation>
    <scope>NUCLEOTIDE SEQUENCE [LARGE SCALE GENOMIC DNA]</scope>
    <source>
        <strain evidence="1 2">HMF7605</strain>
    </source>
</reference>
<keyword evidence="2" id="KW-1185">Reference proteome</keyword>
<name>A0A2T2YIV5_9BACT</name>
<dbReference type="Pfam" id="PF01904">
    <property type="entry name" value="DUF72"/>
    <property type="match status" value="1"/>
</dbReference>
<dbReference type="Proteomes" id="UP000240357">
    <property type="component" value="Unassembled WGS sequence"/>
</dbReference>
<evidence type="ECO:0000313" key="2">
    <source>
        <dbReference type="Proteomes" id="UP000240357"/>
    </source>
</evidence>